<dbReference type="GO" id="GO:0000981">
    <property type="term" value="F:DNA-binding transcription factor activity, RNA polymerase II-specific"/>
    <property type="evidence" value="ECO:0007669"/>
    <property type="project" value="InterPro"/>
</dbReference>
<dbReference type="InterPro" id="IPR050815">
    <property type="entry name" value="TF_fung"/>
</dbReference>
<evidence type="ECO:0000256" key="6">
    <source>
        <dbReference type="SAM" id="MobiDB-lite"/>
    </source>
</evidence>
<gene>
    <name evidence="8" type="ORF">TARUN_1320</name>
</gene>
<protein>
    <submittedName>
        <fullName evidence="8">C6 transcription factor</fullName>
    </submittedName>
</protein>
<dbReference type="EMBL" id="PXOA01000082">
    <property type="protein sequence ID" value="RFU80887.1"/>
    <property type="molecule type" value="Genomic_DNA"/>
</dbReference>
<dbReference type="GO" id="GO:0005634">
    <property type="term" value="C:nucleus"/>
    <property type="evidence" value="ECO:0007669"/>
    <property type="project" value="UniProtKB-SubCell"/>
</dbReference>
<evidence type="ECO:0000256" key="2">
    <source>
        <dbReference type="ARBA" id="ARBA00022723"/>
    </source>
</evidence>
<evidence type="ECO:0000313" key="8">
    <source>
        <dbReference type="EMBL" id="RFU80887.1"/>
    </source>
</evidence>
<evidence type="ECO:0000256" key="3">
    <source>
        <dbReference type="ARBA" id="ARBA00023015"/>
    </source>
</evidence>
<feature type="domain" description="Xylanolytic transcriptional activator regulatory" evidence="7">
    <location>
        <begin position="267"/>
        <end position="343"/>
    </location>
</feature>
<comment type="caution">
    <text evidence="8">The sequence shown here is derived from an EMBL/GenBank/DDBJ whole genome shotgun (WGS) entry which is preliminary data.</text>
</comment>
<dbReference type="GO" id="GO:0006351">
    <property type="term" value="P:DNA-templated transcription"/>
    <property type="evidence" value="ECO:0007669"/>
    <property type="project" value="InterPro"/>
</dbReference>
<dbReference type="OrthoDB" id="4456959at2759"/>
<dbReference type="PANTHER" id="PTHR47338:SF20">
    <property type="entry name" value="ZN(II)2CYS6 TRANSCRIPTION FACTOR (EUROFUNG)"/>
    <property type="match status" value="1"/>
</dbReference>
<dbReference type="GO" id="GO:0008270">
    <property type="term" value="F:zinc ion binding"/>
    <property type="evidence" value="ECO:0007669"/>
    <property type="project" value="InterPro"/>
</dbReference>
<sequence>MLRSGRHSLDALADGNFESGLACVYREKGQPGLLPGHGKAIEQRLTLLEDNVERINQSIQDVLNYVRTEAIAKSTMPMPGPDIGVSAPVTIEKTSDSAQDILSPVRRDIAADTPLPQAVNSAPVASPINDTQVWPVSQQLQEVGSLALSPVNTFIDQLPSSHAVHRLETFSSGLPSSGVMQELVELFFELVYPWVPLFFKPSFVANMYAPERQILLHGIVIIAFRFWRKADPSTESREAYVKASPKHLNLSKKPSPASIETNTPLVRNEDPDEGLDSSSIETEERRRLFWVIYSIDRLSSVFHSQPGGTETKNIRLPYPAYDEDWGQTVPPEWFQYKHSDVDGGGIPLHIFSLFKTITVSLRSLSTGS</sequence>
<keyword evidence="2" id="KW-0479">Metal-binding</keyword>
<accession>A0A395NYL5</accession>
<evidence type="ECO:0000313" key="9">
    <source>
        <dbReference type="Proteomes" id="UP000266272"/>
    </source>
</evidence>
<keyword evidence="4" id="KW-0804">Transcription</keyword>
<proteinExistence type="predicted"/>
<dbReference type="AlphaFoldDB" id="A0A395NYL5"/>
<evidence type="ECO:0000259" key="7">
    <source>
        <dbReference type="Pfam" id="PF04082"/>
    </source>
</evidence>
<keyword evidence="9" id="KW-1185">Reference proteome</keyword>
<evidence type="ECO:0000256" key="5">
    <source>
        <dbReference type="ARBA" id="ARBA00023242"/>
    </source>
</evidence>
<evidence type="ECO:0000256" key="4">
    <source>
        <dbReference type="ARBA" id="ARBA00023163"/>
    </source>
</evidence>
<organism evidence="8 9">
    <name type="scientific">Trichoderma arundinaceum</name>
    <dbReference type="NCBI Taxonomy" id="490622"/>
    <lineage>
        <taxon>Eukaryota</taxon>
        <taxon>Fungi</taxon>
        <taxon>Dikarya</taxon>
        <taxon>Ascomycota</taxon>
        <taxon>Pezizomycotina</taxon>
        <taxon>Sordariomycetes</taxon>
        <taxon>Hypocreomycetidae</taxon>
        <taxon>Hypocreales</taxon>
        <taxon>Hypocreaceae</taxon>
        <taxon>Trichoderma</taxon>
    </lineage>
</organism>
<evidence type="ECO:0000256" key="1">
    <source>
        <dbReference type="ARBA" id="ARBA00004123"/>
    </source>
</evidence>
<dbReference type="CDD" id="cd12148">
    <property type="entry name" value="fungal_TF_MHR"/>
    <property type="match status" value="1"/>
</dbReference>
<feature type="region of interest" description="Disordered" evidence="6">
    <location>
        <begin position="247"/>
        <end position="278"/>
    </location>
</feature>
<name>A0A395NYL5_TRIAR</name>
<dbReference type="Pfam" id="PF04082">
    <property type="entry name" value="Fungal_trans"/>
    <property type="match status" value="1"/>
</dbReference>
<dbReference type="Proteomes" id="UP000266272">
    <property type="component" value="Unassembled WGS sequence"/>
</dbReference>
<dbReference type="PANTHER" id="PTHR47338">
    <property type="entry name" value="ZN(II)2CYS6 TRANSCRIPTION FACTOR (EUROFUNG)-RELATED"/>
    <property type="match status" value="1"/>
</dbReference>
<keyword evidence="3" id="KW-0805">Transcription regulation</keyword>
<dbReference type="InterPro" id="IPR007219">
    <property type="entry name" value="XnlR_reg_dom"/>
</dbReference>
<keyword evidence="5" id="KW-0539">Nucleus</keyword>
<reference evidence="8 9" key="1">
    <citation type="journal article" date="2018" name="PLoS Pathog.">
        <title>Evolution of structural diversity of trichothecenes, a family of toxins produced by plant pathogenic and entomopathogenic fungi.</title>
        <authorList>
            <person name="Proctor R.H."/>
            <person name="McCormick S.P."/>
            <person name="Kim H.S."/>
            <person name="Cardoza R.E."/>
            <person name="Stanley A.M."/>
            <person name="Lindo L."/>
            <person name="Kelly A."/>
            <person name="Brown D.W."/>
            <person name="Lee T."/>
            <person name="Vaughan M.M."/>
            <person name="Alexander N.J."/>
            <person name="Busman M."/>
            <person name="Gutierrez S."/>
        </authorList>
    </citation>
    <scope>NUCLEOTIDE SEQUENCE [LARGE SCALE GENOMIC DNA]</scope>
    <source>
        <strain evidence="8 9">IBT 40837</strain>
    </source>
</reference>
<dbReference type="GO" id="GO:0003677">
    <property type="term" value="F:DNA binding"/>
    <property type="evidence" value="ECO:0007669"/>
    <property type="project" value="InterPro"/>
</dbReference>
<comment type="subcellular location">
    <subcellularLocation>
        <location evidence="1">Nucleus</location>
    </subcellularLocation>
</comment>